<sequence>MSTPEITGKTLFSKGWKWFVGVGVLTFILGLGAVYLPILAGVTITTLVGGIFLFSGLVQAYHSFKISGWKPKLWYALSALLYIIGGAFILFEPLKGLVTLTTLMVLVMIFNGVTRIIFGLSNRSTNGSQWLALSGLISVGIGVYFFTQLGVPEFSLSLLGIFVGVSMVIEGISFIFLGLQMKKAAN</sequence>
<evidence type="ECO:0000256" key="1">
    <source>
        <dbReference type="SAM" id="Phobius"/>
    </source>
</evidence>
<name>A0ABN8DVX0_9VIBR</name>
<organism evidence="2 3">
    <name type="scientific">Vibrio stylophorae</name>
    <dbReference type="NCBI Taxonomy" id="659351"/>
    <lineage>
        <taxon>Bacteria</taxon>
        <taxon>Pseudomonadati</taxon>
        <taxon>Pseudomonadota</taxon>
        <taxon>Gammaproteobacteria</taxon>
        <taxon>Vibrionales</taxon>
        <taxon>Vibrionaceae</taxon>
        <taxon>Vibrio</taxon>
    </lineage>
</organism>
<keyword evidence="1" id="KW-0812">Transmembrane</keyword>
<keyword evidence="1" id="KW-1133">Transmembrane helix</keyword>
<evidence type="ECO:0000313" key="2">
    <source>
        <dbReference type="EMBL" id="CAH0535570.1"/>
    </source>
</evidence>
<dbReference type="InterPro" id="IPR052712">
    <property type="entry name" value="Acid_resist_chaperone_HdeD"/>
</dbReference>
<gene>
    <name evidence="2" type="ORF">VST7929_03120</name>
</gene>
<keyword evidence="1" id="KW-0472">Membrane</keyword>
<protein>
    <recommendedName>
        <fullName evidence="4">HdeD family acid-resistance protein</fullName>
    </recommendedName>
</protein>
<dbReference type="Proteomes" id="UP000838672">
    <property type="component" value="Unassembled WGS sequence"/>
</dbReference>
<dbReference type="PANTHER" id="PTHR34989:SF1">
    <property type="entry name" value="PROTEIN HDED"/>
    <property type="match status" value="1"/>
</dbReference>
<proteinExistence type="predicted"/>
<dbReference type="Pfam" id="PF03729">
    <property type="entry name" value="DUF308"/>
    <property type="match status" value="1"/>
</dbReference>
<accession>A0ABN8DVX0</accession>
<comment type="caution">
    <text evidence="2">The sequence shown here is derived from an EMBL/GenBank/DDBJ whole genome shotgun (WGS) entry which is preliminary data.</text>
</comment>
<evidence type="ECO:0000313" key="3">
    <source>
        <dbReference type="Proteomes" id="UP000838672"/>
    </source>
</evidence>
<feature type="transmembrane region" description="Helical" evidence="1">
    <location>
        <begin position="130"/>
        <end position="151"/>
    </location>
</feature>
<reference evidence="2" key="1">
    <citation type="submission" date="2021-11" db="EMBL/GenBank/DDBJ databases">
        <authorList>
            <person name="Rodrigo-Torres L."/>
            <person name="Arahal R. D."/>
            <person name="Lucena T."/>
        </authorList>
    </citation>
    <scope>NUCLEOTIDE SEQUENCE</scope>
    <source>
        <strain evidence="2">CECT 7929</strain>
    </source>
</reference>
<dbReference type="PANTHER" id="PTHR34989">
    <property type="entry name" value="PROTEIN HDED"/>
    <property type="match status" value="1"/>
</dbReference>
<feature type="transmembrane region" description="Helical" evidence="1">
    <location>
        <begin position="73"/>
        <end position="91"/>
    </location>
</feature>
<feature type="transmembrane region" description="Helical" evidence="1">
    <location>
        <begin position="18"/>
        <end position="36"/>
    </location>
</feature>
<feature type="transmembrane region" description="Helical" evidence="1">
    <location>
        <begin position="97"/>
        <end position="118"/>
    </location>
</feature>
<dbReference type="RefSeq" id="WP_237468476.1">
    <property type="nucleotide sequence ID" value="NZ_CAKLDI010000002.1"/>
</dbReference>
<evidence type="ECO:0008006" key="4">
    <source>
        <dbReference type="Google" id="ProtNLM"/>
    </source>
</evidence>
<dbReference type="InterPro" id="IPR005325">
    <property type="entry name" value="DUF308_memb"/>
</dbReference>
<keyword evidence="3" id="KW-1185">Reference proteome</keyword>
<dbReference type="EMBL" id="CAKLDI010000002">
    <property type="protein sequence ID" value="CAH0535570.1"/>
    <property type="molecule type" value="Genomic_DNA"/>
</dbReference>
<feature type="transmembrane region" description="Helical" evidence="1">
    <location>
        <begin position="157"/>
        <end position="179"/>
    </location>
</feature>
<feature type="transmembrane region" description="Helical" evidence="1">
    <location>
        <begin position="42"/>
        <end position="61"/>
    </location>
</feature>